<keyword evidence="4" id="KW-1185">Reference proteome</keyword>
<dbReference type="AlphaFoldDB" id="A0A0F6VZ61"/>
<dbReference type="STRING" id="927083.DB32_000511"/>
<evidence type="ECO:0000313" key="4">
    <source>
        <dbReference type="Proteomes" id="UP000034883"/>
    </source>
</evidence>
<dbReference type="SMART" id="SM00327">
    <property type="entry name" value="VWA"/>
    <property type="match status" value="1"/>
</dbReference>
<dbReference type="InterPro" id="IPR051266">
    <property type="entry name" value="CLCR"/>
</dbReference>
<organism evidence="3 4">
    <name type="scientific">Sandaracinus amylolyticus</name>
    <dbReference type="NCBI Taxonomy" id="927083"/>
    <lineage>
        <taxon>Bacteria</taxon>
        <taxon>Pseudomonadati</taxon>
        <taxon>Myxococcota</taxon>
        <taxon>Polyangia</taxon>
        <taxon>Polyangiales</taxon>
        <taxon>Sandaracinaceae</taxon>
        <taxon>Sandaracinus</taxon>
    </lineage>
</organism>
<dbReference type="PANTHER" id="PTHR10579:SF43">
    <property type="entry name" value="ZINC FINGER (C3HC4-TYPE RING FINGER) FAMILY PROTEIN"/>
    <property type="match status" value="1"/>
</dbReference>
<dbReference type="Gene3D" id="3.40.50.410">
    <property type="entry name" value="von Willebrand factor, type A domain"/>
    <property type="match status" value="1"/>
</dbReference>
<dbReference type="PANTHER" id="PTHR10579">
    <property type="entry name" value="CALCIUM-ACTIVATED CHLORIDE CHANNEL REGULATOR"/>
    <property type="match status" value="1"/>
</dbReference>
<evidence type="ECO:0000259" key="2">
    <source>
        <dbReference type="PROSITE" id="PS50234"/>
    </source>
</evidence>
<dbReference type="EMBL" id="CP011125">
    <property type="protein sequence ID" value="AKF03362.1"/>
    <property type="molecule type" value="Genomic_DNA"/>
</dbReference>
<proteinExistence type="predicted"/>
<keyword evidence="1" id="KW-1133">Transmembrane helix</keyword>
<evidence type="ECO:0000313" key="3">
    <source>
        <dbReference type="EMBL" id="AKF03362.1"/>
    </source>
</evidence>
<dbReference type="Proteomes" id="UP000034883">
    <property type="component" value="Chromosome"/>
</dbReference>
<gene>
    <name evidence="3" type="ORF">DB32_000511</name>
</gene>
<feature type="domain" description="VWFA" evidence="2">
    <location>
        <begin position="281"/>
        <end position="447"/>
    </location>
</feature>
<name>A0A0F6VZ61_9BACT</name>
<protein>
    <submittedName>
        <fullName evidence="3">von Willebrand factor type A domain protein</fullName>
    </submittedName>
</protein>
<dbReference type="PROSITE" id="PS50234">
    <property type="entry name" value="VWFA"/>
    <property type="match status" value="1"/>
</dbReference>
<keyword evidence="1" id="KW-0472">Membrane</keyword>
<accession>A0A0F6VZ61</accession>
<dbReference type="KEGG" id="samy:DB32_000511"/>
<reference evidence="3 4" key="1">
    <citation type="submission" date="2015-03" db="EMBL/GenBank/DDBJ databases">
        <title>Genome assembly of Sandaracinus amylolyticus DSM 53668.</title>
        <authorList>
            <person name="Sharma G."/>
            <person name="Subramanian S."/>
        </authorList>
    </citation>
    <scope>NUCLEOTIDE SEQUENCE [LARGE SCALE GENOMIC DNA]</scope>
    <source>
        <strain evidence="3 4">DSM 53668</strain>
    </source>
</reference>
<sequence>MHVGPDVRIDDGLRFVLAIAVAASAPGCVMYARVPLVRAGAGWSAPAGPTYVVEQPAMGAACASAGPCAPGGVVVVEDTTARASTTTIASAGGASGVVIVESAGYAGESGIVVAGGDASASGVVVTSGDASASGVVATGGDASASGVVVTGGDASASSGGVLVAAGDASSAGALVGGADASASVAGGDASASGGVAITGQGRGLLAIANEGVTIDGAIAALGLLGPLAGSSFDASTRVGGDGSITIDASLAHDALPGAGGQTSVVVRVAGGHAPSRVPPLRVHLVIDASTSMQSTWAHLQEAALHLVARLRPEDELQIVVYGTDAREALAPVRVGDGSSARRVIRALRPDGRTNIEAGLRIAYREVRPHASLVVVLSDGVPNGGLSTPDELGALSAEANARGAVTTAIGIGWDFHPGILRALAERGRGRFRIAPRAGELGAILEAELAARGRVAAHDIDVSIALGAGVRIDGELPAGVVRTEGGVRIAAPSIASGEEQVVVVPVMVPPGTDARAIARIDARWTPAGAGVAQHADKALAVAVSRTPVLAGGALAALDADLSASLALAAEAVTNGDAHAASVALRDHAVRARVQVRARRDVALEARAGHVETLAIALERLVPSASWHDRRALGASMLSFSVSLGR</sequence>
<evidence type="ECO:0000256" key="1">
    <source>
        <dbReference type="SAM" id="Phobius"/>
    </source>
</evidence>
<keyword evidence="1" id="KW-0812">Transmembrane</keyword>
<dbReference type="InterPro" id="IPR002035">
    <property type="entry name" value="VWF_A"/>
</dbReference>
<feature type="transmembrane region" description="Helical" evidence="1">
    <location>
        <begin position="12"/>
        <end position="32"/>
    </location>
</feature>
<dbReference type="Pfam" id="PF13519">
    <property type="entry name" value="VWA_2"/>
    <property type="match status" value="1"/>
</dbReference>
<dbReference type="InterPro" id="IPR036465">
    <property type="entry name" value="vWFA_dom_sf"/>
</dbReference>
<dbReference type="SUPFAM" id="SSF53300">
    <property type="entry name" value="vWA-like"/>
    <property type="match status" value="1"/>
</dbReference>